<dbReference type="Proteomes" id="UP000308886">
    <property type="component" value="Unassembled WGS sequence"/>
</dbReference>
<proteinExistence type="predicted"/>
<sequence>MTELIVKVENTTMLDELLTAIGMLKGVVEVKAKKLHKTGLDRALDDVRSGNLYTVDSIDELINECKP</sequence>
<name>A0AC61QRW3_9BACT</name>
<accession>A0AC61QRW3</accession>
<comment type="caution">
    <text evidence="1">The sequence shown here is derived from an EMBL/GenBank/DDBJ whole genome shotgun (WGS) entry which is preliminary data.</text>
</comment>
<organism evidence="1 2">
    <name type="scientific">Palleniella muris</name>
    <dbReference type="NCBI Taxonomy" id="3038145"/>
    <lineage>
        <taxon>Bacteria</taxon>
        <taxon>Pseudomonadati</taxon>
        <taxon>Bacteroidota</taxon>
        <taxon>Bacteroidia</taxon>
        <taxon>Bacteroidales</taxon>
        <taxon>Prevotellaceae</taxon>
        <taxon>Palleniella</taxon>
    </lineage>
</organism>
<dbReference type="EMBL" id="SRZC01000006">
    <property type="protein sequence ID" value="TGX83022.1"/>
    <property type="molecule type" value="Genomic_DNA"/>
</dbReference>
<evidence type="ECO:0000313" key="2">
    <source>
        <dbReference type="Proteomes" id="UP000308886"/>
    </source>
</evidence>
<gene>
    <name evidence="1" type="ORF">E5358_05030</name>
</gene>
<reference evidence="1" key="1">
    <citation type="submission" date="2019-04" db="EMBL/GenBank/DDBJ databases">
        <title>Microbes associate with the intestines of laboratory mice.</title>
        <authorList>
            <person name="Navarre W."/>
            <person name="Wong E."/>
            <person name="Huang K."/>
            <person name="Tropini C."/>
            <person name="Ng K."/>
            <person name="Yu B."/>
        </authorList>
    </citation>
    <scope>NUCLEOTIDE SEQUENCE</scope>
    <source>
        <strain evidence="1">NM73_A23</strain>
    </source>
</reference>
<protein>
    <submittedName>
        <fullName evidence="1">Uncharacterized protein</fullName>
    </submittedName>
</protein>
<keyword evidence="2" id="KW-1185">Reference proteome</keyword>
<evidence type="ECO:0000313" key="1">
    <source>
        <dbReference type="EMBL" id="TGX83022.1"/>
    </source>
</evidence>